<sequence>MSKRLLNRQQLSNALGNGFTQAPAPSNKRRDRNFILDGVRADTLSRSDKVPLLTPVSPFVAPKISPYSEPVRSRYDLPPAGSSSRTPSQHPRTPSQHPRTPSQHPRTPSQRPILDQGARRDQQEKGFIRDGVAISTLTWVDTNPRYWRGIPPYNAQKDPDVAEYFRSPSVQELLKRTGQDKGGTSILGPKVDRSHLKGPEQSYMDLRKASLGGHVHEKGAGQCISDRLPMIGYNGPDGYRRNTPALRRDYIFPQP</sequence>
<name>A0A8T2IC79_9PIPI</name>
<dbReference type="PANTHER" id="PTHR34221">
    <property type="entry name" value="HYPOTHETICAL PROTEIN LOC691189"/>
    <property type="match status" value="1"/>
</dbReference>
<dbReference type="OrthoDB" id="9935043at2759"/>
<keyword evidence="3" id="KW-1185">Reference proteome</keyword>
<evidence type="ECO:0000313" key="3">
    <source>
        <dbReference type="Proteomes" id="UP000812440"/>
    </source>
</evidence>
<dbReference type="EMBL" id="JAACNH010006329">
    <property type="protein sequence ID" value="KAG8429503.1"/>
    <property type="molecule type" value="Genomic_DNA"/>
</dbReference>
<feature type="region of interest" description="Disordered" evidence="1">
    <location>
        <begin position="1"/>
        <end position="34"/>
    </location>
</feature>
<proteinExistence type="predicted"/>
<organism evidence="2 3">
    <name type="scientific">Hymenochirus boettgeri</name>
    <name type="common">Congo dwarf clawed frog</name>
    <dbReference type="NCBI Taxonomy" id="247094"/>
    <lineage>
        <taxon>Eukaryota</taxon>
        <taxon>Metazoa</taxon>
        <taxon>Chordata</taxon>
        <taxon>Craniata</taxon>
        <taxon>Vertebrata</taxon>
        <taxon>Euteleostomi</taxon>
        <taxon>Amphibia</taxon>
        <taxon>Batrachia</taxon>
        <taxon>Anura</taxon>
        <taxon>Pipoidea</taxon>
        <taxon>Pipidae</taxon>
        <taxon>Pipinae</taxon>
        <taxon>Hymenochirus</taxon>
    </lineage>
</organism>
<feature type="region of interest" description="Disordered" evidence="1">
    <location>
        <begin position="177"/>
        <end position="197"/>
    </location>
</feature>
<dbReference type="PANTHER" id="PTHR34221:SF2">
    <property type="entry name" value="RIKEN CDNA 1700001P01 GENE"/>
    <property type="match status" value="1"/>
</dbReference>
<dbReference type="InterPro" id="IPR028027">
    <property type="entry name" value="SPMAP1"/>
</dbReference>
<evidence type="ECO:0000313" key="2">
    <source>
        <dbReference type="EMBL" id="KAG8429503.1"/>
    </source>
</evidence>
<dbReference type="Pfam" id="PF15075">
    <property type="entry name" value="SPMAP1-like"/>
    <property type="match status" value="1"/>
</dbReference>
<dbReference type="AlphaFoldDB" id="A0A8T2IC79"/>
<comment type="caution">
    <text evidence="2">The sequence shown here is derived from an EMBL/GenBank/DDBJ whole genome shotgun (WGS) entry which is preliminary data.</text>
</comment>
<reference evidence="2" key="1">
    <citation type="thesis" date="2020" institute="ProQuest LLC" country="789 East Eisenhower Parkway, Ann Arbor, MI, USA">
        <title>Comparative Genomics and Chromosome Evolution.</title>
        <authorList>
            <person name="Mudd A.B."/>
        </authorList>
    </citation>
    <scope>NUCLEOTIDE SEQUENCE</scope>
    <source>
        <strain evidence="2">Female2</strain>
        <tissue evidence="2">Blood</tissue>
    </source>
</reference>
<feature type="region of interest" description="Disordered" evidence="1">
    <location>
        <begin position="56"/>
        <end position="127"/>
    </location>
</feature>
<dbReference type="Proteomes" id="UP000812440">
    <property type="component" value="Unassembled WGS sequence"/>
</dbReference>
<protein>
    <submittedName>
        <fullName evidence="2">Uncharacterized protein</fullName>
    </submittedName>
</protein>
<gene>
    <name evidence="2" type="ORF">GDO86_020016</name>
</gene>
<feature type="compositionally biased region" description="Basic and acidic residues" evidence="1">
    <location>
        <begin position="117"/>
        <end position="127"/>
    </location>
</feature>
<feature type="compositionally biased region" description="Polar residues" evidence="1">
    <location>
        <begin position="81"/>
        <end position="110"/>
    </location>
</feature>
<evidence type="ECO:0000256" key="1">
    <source>
        <dbReference type="SAM" id="MobiDB-lite"/>
    </source>
</evidence>
<accession>A0A8T2IC79</accession>
<feature type="compositionally biased region" description="Polar residues" evidence="1">
    <location>
        <begin position="7"/>
        <end position="24"/>
    </location>
</feature>